<dbReference type="NCBIfam" id="TIGR01560">
    <property type="entry name" value="put_DNA_pack"/>
    <property type="match status" value="2"/>
</dbReference>
<dbReference type="Pfam" id="PF05135">
    <property type="entry name" value="Phage_connect_1"/>
    <property type="match status" value="1"/>
</dbReference>
<name>A0A8J7UK73_9HYPH</name>
<dbReference type="RefSeq" id="WP_209335633.1">
    <property type="nucleotide sequence ID" value="NZ_JAGIYY010000004.1"/>
</dbReference>
<keyword evidence="2" id="KW-1185">Reference proteome</keyword>
<dbReference type="EMBL" id="JAGIYY010000004">
    <property type="protein sequence ID" value="MBP0439590.1"/>
    <property type="molecule type" value="Genomic_DNA"/>
</dbReference>
<dbReference type="NCBIfam" id="TIGR02215">
    <property type="entry name" value="phage_chp_gp8"/>
    <property type="match status" value="1"/>
</dbReference>
<protein>
    <submittedName>
        <fullName evidence="1">Phage gp6-like head-tail connector protein</fullName>
    </submittedName>
</protein>
<dbReference type="InterPro" id="IPR021146">
    <property type="entry name" value="Phage_gp6-like_head-tail"/>
</dbReference>
<dbReference type="InterPro" id="IPR011738">
    <property type="entry name" value="Phage_CHP"/>
</dbReference>
<evidence type="ECO:0000313" key="2">
    <source>
        <dbReference type="Proteomes" id="UP000666240"/>
    </source>
</evidence>
<organism evidence="1 2">
    <name type="scientific">Tianweitania sediminis</name>
    <dbReference type="NCBI Taxonomy" id="1502156"/>
    <lineage>
        <taxon>Bacteria</taxon>
        <taxon>Pseudomonadati</taxon>
        <taxon>Pseudomonadota</taxon>
        <taxon>Alphaproteobacteria</taxon>
        <taxon>Hyphomicrobiales</taxon>
        <taxon>Phyllobacteriaceae</taxon>
        <taxon>Tianweitania</taxon>
    </lineage>
</organism>
<dbReference type="CDD" id="cd08054">
    <property type="entry name" value="gp6"/>
    <property type="match status" value="1"/>
</dbReference>
<gene>
    <name evidence="1" type="ORF">J5Y06_13090</name>
</gene>
<dbReference type="Gene3D" id="1.10.3230.30">
    <property type="entry name" value="Phage gp6-like head-tail connector protein"/>
    <property type="match status" value="1"/>
</dbReference>
<evidence type="ECO:0000313" key="1">
    <source>
        <dbReference type="EMBL" id="MBP0439590.1"/>
    </source>
</evidence>
<reference evidence="1" key="1">
    <citation type="submission" date="2021-03" db="EMBL/GenBank/DDBJ databases">
        <title>Genome sequencing and assembly of Tianweitania sediminis.</title>
        <authorList>
            <person name="Chhetri G."/>
        </authorList>
    </citation>
    <scope>NUCLEOTIDE SEQUENCE</scope>
    <source>
        <strain evidence="1">Z8</strain>
    </source>
</reference>
<accession>A0A8J7UK73</accession>
<dbReference type="Proteomes" id="UP000666240">
    <property type="component" value="Unassembled WGS sequence"/>
</dbReference>
<dbReference type="InterPro" id="IPR006450">
    <property type="entry name" value="Phage_HK97_gp6-like"/>
</dbReference>
<dbReference type="AlphaFoldDB" id="A0A8J7UK73"/>
<proteinExistence type="predicted"/>
<comment type="caution">
    <text evidence="1">The sequence shown here is derived from an EMBL/GenBank/DDBJ whole genome shotgun (WGS) entry which is preliminary data.</text>
</comment>
<sequence>MNVRVITPPAPLITLERAKLHLVVDYDDEDALIAGLISAATQWVDGPAGWLGRCLGKQTLELSLACWWWGSMKLPYPPVIDLVSVKYIDADGAEQTTDPATSHELHDGRLWLGPAFGRPKLAENPGAVRVQYEAGYANTEQVPAPITTAILLMVGHLYRNREATGSSAVEAVPFGVEALLSPFRVYV</sequence>